<dbReference type="PANTHER" id="PTHR33559">
    <property type="entry name" value="PROTEASOME ASSEMBLY CHAPERONE 4"/>
    <property type="match status" value="1"/>
</dbReference>
<dbReference type="InParanoid" id="W7XE44"/>
<dbReference type="Pfam" id="PF16093">
    <property type="entry name" value="PAC4"/>
    <property type="match status" value="1"/>
</dbReference>
<gene>
    <name evidence="1" type="ORF">TTHERM_000405549</name>
</gene>
<accession>W7XE44</accession>
<evidence type="ECO:0000313" key="2">
    <source>
        <dbReference type="Proteomes" id="UP000009168"/>
    </source>
</evidence>
<dbReference type="AlphaFoldDB" id="W7XE44"/>
<sequence length="121" mass="14101">MIETVTKFIKVENMDILLHFTLLQEQIILVVTDRELNLTNIHMAMQTKYEDFPTATCIKDDQGRQDEQYIQTLARSLCKKNKINVCLSYNLESKQDPGFYLMITKLINEQVAEVLSKKSQN</sequence>
<dbReference type="EMBL" id="GG662719">
    <property type="protein sequence ID" value="EWS74803.1"/>
    <property type="molecule type" value="Genomic_DNA"/>
</dbReference>
<dbReference type="InterPro" id="IPR032157">
    <property type="entry name" value="PAC4"/>
</dbReference>
<evidence type="ECO:0008006" key="3">
    <source>
        <dbReference type="Google" id="ProtNLM"/>
    </source>
</evidence>
<name>W7XE44_TETTS</name>
<dbReference type="RefSeq" id="XP_012652696.1">
    <property type="nucleotide sequence ID" value="XM_012797242.1"/>
</dbReference>
<keyword evidence="2" id="KW-1185">Reference proteome</keyword>
<dbReference type="Proteomes" id="UP000009168">
    <property type="component" value="Unassembled WGS sequence"/>
</dbReference>
<dbReference type="PANTHER" id="PTHR33559:SF1">
    <property type="entry name" value="PROTEASOME ASSEMBLY CHAPERONE 4"/>
    <property type="match status" value="1"/>
</dbReference>
<evidence type="ECO:0000313" key="1">
    <source>
        <dbReference type="EMBL" id="EWS74803.1"/>
    </source>
</evidence>
<dbReference type="GeneID" id="24438784"/>
<organism evidence="1 2">
    <name type="scientific">Tetrahymena thermophila (strain SB210)</name>
    <dbReference type="NCBI Taxonomy" id="312017"/>
    <lineage>
        <taxon>Eukaryota</taxon>
        <taxon>Sar</taxon>
        <taxon>Alveolata</taxon>
        <taxon>Ciliophora</taxon>
        <taxon>Intramacronucleata</taxon>
        <taxon>Oligohymenophorea</taxon>
        <taxon>Hymenostomatida</taxon>
        <taxon>Tetrahymenina</taxon>
        <taxon>Tetrahymenidae</taxon>
        <taxon>Tetrahymena</taxon>
    </lineage>
</organism>
<protein>
    <recommendedName>
        <fullName evidence="3">Proteasome assembly chaperone 3</fullName>
    </recommendedName>
</protein>
<dbReference type="OrthoDB" id="368507at2759"/>
<dbReference type="KEGG" id="tet:TTHERM_000405549"/>
<dbReference type="GO" id="GO:0043248">
    <property type="term" value="P:proteasome assembly"/>
    <property type="evidence" value="ECO:0007669"/>
    <property type="project" value="InterPro"/>
</dbReference>
<proteinExistence type="predicted"/>
<reference evidence="2" key="1">
    <citation type="journal article" date="2006" name="PLoS Biol.">
        <title>Macronuclear genome sequence of the ciliate Tetrahymena thermophila, a model eukaryote.</title>
        <authorList>
            <person name="Eisen J.A."/>
            <person name="Coyne R.S."/>
            <person name="Wu M."/>
            <person name="Wu D."/>
            <person name="Thiagarajan M."/>
            <person name="Wortman J.R."/>
            <person name="Badger J.H."/>
            <person name="Ren Q."/>
            <person name="Amedeo P."/>
            <person name="Jones K.M."/>
            <person name="Tallon L.J."/>
            <person name="Delcher A.L."/>
            <person name="Salzberg S.L."/>
            <person name="Silva J.C."/>
            <person name="Haas B.J."/>
            <person name="Majoros W.H."/>
            <person name="Farzad M."/>
            <person name="Carlton J.M."/>
            <person name="Smith R.K. Jr."/>
            <person name="Garg J."/>
            <person name="Pearlman R.E."/>
            <person name="Karrer K.M."/>
            <person name="Sun L."/>
            <person name="Manning G."/>
            <person name="Elde N.C."/>
            <person name="Turkewitz A.P."/>
            <person name="Asai D.J."/>
            <person name="Wilkes D.E."/>
            <person name="Wang Y."/>
            <person name="Cai H."/>
            <person name="Collins K."/>
            <person name="Stewart B.A."/>
            <person name="Lee S.R."/>
            <person name="Wilamowska K."/>
            <person name="Weinberg Z."/>
            <person name="Ruzzo W.L."/>
            <person name="Wloga D."/>
            <person name="Gaertig J."/>
            <person name="Frankel J."/>
            <person name="Tsao C.-C."/>
            <person name="Gorovsky M.A."/>
            <person name="Keeling P.J."/>
            <person name="Waller R.F."/>
            <person name="Patron N.J."/>
            <person name="Cherry J.M."/>
            <person name="Stover N.A."/>
            <person name="Krieger C.J."/>
            <person name="del Toro C."/>
            <person name="Ryder H.F."/>
            <person name="Williamson S.C."/>
            <person name="Barbeau R.A."/>
            <person name="Hamilton E.P."/>
            <person name="Orias E."/>
        </authorList>
    </citation>
    <scope>NUCLEOTIDE SEQUENCE [LARGE SCALE GENOMIC DNA]</scope>
    <source>
        <strain evidence="2">SB210</strain>
    </source>
</reference>